<dbReference type="Proteomes" id="UP000663792">
    <property type="component" value="Unassembled WGS sequence"/>
</dbReference>
<accession>A0A938YFA6</accession>
<dbReference type="GO" id="GO:0016020">
    <property type="term" value="C:membrane"/>
    <property type="evidence" value="ECO:0007669"/>
    <property type="project" value="UniProtKB-SubCell"/>
</dbReference>
<proteinExistence type="inferred from homology"/>
<protein>
    <submittedName>
        <fullName evidence="9">EamA family transporter</fullName>
    </submittedName>
</protein>
<feature type="compositionally biased region" description="Low complexity" evidence="6">
    <location>
        <begin position="303"/>
        <end position="312"/>
    </location>
</feature>
<feature type="transmembrane region" description="Helical" evidence="7">
    <location>
        <begin position="238"/>
        <end position="257"/>
    </location>
</feature>
<dbReference type="Pfam" id="PF00892">
    <property type="entry name" value="EamA"/>
    <property type="match status" value="2"/>
</dbReference>
<dbReference type="SUPFAM" id="SSF103481">
    <property type="entry name" value="Multidrug resistance efflux transporter EmrE"/>
    <property type="match status" value="2"/>
</dbReference>
<keyword evidence="4 7" id="KW-1133">Transmembrane helix</keyword>
<evidence type="ECO:0000256" key="7">
    <source>
        <dbReference type="SAM" id="Phobius"/>
    </source>
</evidence>
<dbReference type="InterPro" id="IPR037185">
    <property type="entry name" value="EmrE-like"/>
</dbReference>
<feature type="transmembrane region" description="Helical" evidence="7">
    <location>
        <begin position="58"/>
        <end position="82"/>
    </location>
</feature>
<feature type="domain" description="EamA" evidence="8">
    <location>
        <begin position="143"/>
        <end position="278"/>
    </location>
</feature>
<feature type="transmembrane region" description="Helical" evidence="7">
    <location>
        <begin position="171"/>
        <end position="190"/>
    </location>
</feature>
<comment type="subcellular location">
    <subcellularLocation>
        <location evidence="1">Membrane</location>
        <topology evidence="1">Multi-pass membrane protein</topology>
    </subcellularLocation>
</comment>
<feature type="transmembrane region" description="Helical" evidence="7">
    <location>
        <begin position="115"/>
        <end position="134"/>
    </location>
</feature>
<evidence type="ECO:0000256" key="1">
    <source>
        <dbReference type="ARBA" id="ARBA00004141"/>
    </source>
</evidence>
<keyword evidence="5 7" id="KW-0472">Membrane</keyword>
<feature type="transmembrane region" description="Helical" evidence="7">
    <location>
        <begin position="205"/>
        <end position="226"/>
    </location>
</feature>
<dbReference type="InterPro" id="IPR050638">
    <property type="entry name" value="AA-Vitamin_Transporters"/>
</dbReference>
<evidence type="ECO:0000256" key="4">
    <source>
        <dbReference type="ARBA" id="ARBA00022989"/>
    </source>
</evidence>
<feature type="transmembrane region" description="Helical" evidence="7">
    <location>
        <begin position="33"/>
        <end position="51"/>
    </location>
</feature>
<feature type="transmembrane region" description="Helical" evidence="7">
    <location>
        <begin position="263"/>
        <end position="282"/>
    </location>
</feature>
<organism evidence="9 10">
    <name type="scientific">Nakamurella leprariae</name>
    <dbReference type="NCBI Taxonomy" id="2803911"/>
    <lineage>
        <taxon>Bacteria</taxon>
        <taxon>Bacillati</taxon>
        <taxon>Actinomycetota</taxon>
        <taxon>Actinomycetes</taxon>
        <taxon>Nakamurellales</taxon>
        <taxon>Nakamurellaceae</taxon>
        <taxon>Nakamurella</taxon>
    </lineage>
</organism>
<evidence type="ECO:0000256" key="5">
    <source>
        <dbReference type="ARBA" id="ARBA00023136"/>
    </source>
</evidence>
<evidence type="ECO:0000313" key="9">
    <source>
        <dbReference type="EMBL" id="MBM9468523.1"/>
    </source>
</evidence>
<evidence type="ECO:0000256" key="6">
    <source>
        <dbReference type="SAM" id="MobiDB-lite"/>
    </source>
</evidence>
<gene>
    <name evidence="9" type="ORF">JL106_14660</name>
</gene>
<name>A0A938YFA6_9ACTN</name>
<evidence type="ECO:0000313" key="10">
    <source>
        <dbReference type="Proteomes" id="UP000663792"/>
    </source>
</evidence>
<evidence type="ECO:0000256" key="3">
    <source>
        <dbReference type="ARBA" id="ARBA00022692"/>
    </source>
</evidence>
<comment type="similarity">
    <text evidence="2">Belongs to the EamA transporter family.</text>
</comment>
<dbReference type="InterPro" id="IPR000620">
    <property type="entry name" value="EamA_dom"/>
</dbReference>
<keyword evidence="3 7" id="KW-0812">Transmembrane</keyword>
<feature type="transmembrane region" description="Helical" evidence="7">
    <location>
        <begin position="88"/>
        <end position="108"/>
    </location>
</feature>
<feature type="transmembrane region" description="Helical" evidence="7">
    <location>
        <begin position="140"/>
        <end position="159"/>
    </location>
</feature>
<feature type="domain" description="EamA" evidence="8">
    <location>
        <begin position="6"/>
        <end position="131"/>
    </location>
</feature>
<comment type="caution">
    <text evidence="9">The sequence shown here is derived from an EMBL/GenBank/DDBJ whole genome shotgun (WGS) entry which is preliminary data.</text>
</comment>
<dbReference type="EMBL" id="JAERWK010000019">
    <property type="protein sequence ID" value="MBM9468523.1"/>
    <property type="molecule type" value="Genomic_DNA"/>
</dbReference>
<evidence type="ECO:0000259" key="8">
    <source>
        <dbReference type="Pfam" id="PF00892"/>
    </source>
</evidence>
<dbReference type="PANTHER" id="PTHR32322:SF9">
    <property type="entry name" value="AMINO-ACID METABOLITE EFFLUX PUMP-RELATED"/>
    <property type="match status" value="1"/>
</dbReference>
<reference evidence="9" key="1">
    <citation type="submission" date="2021-01" db="EMBL/GenBank/DDBJ databases">
        <title>YIM 132084 draft genome.</title>
        <authorList>
            <person name="An D."/>
        </authorList>
    </citation>
    <scope>NUCLEOTIDE SEQUENCE</scope>
    <source>
        <strain evidence="9">YIM 132084</strain>
    </source>
</reference>
<dbReference type="PANTHER" id="PTHR32322">
    <property type="entry name" value="INNER MEMBRANE TRANSPORTER"/>
    <property type="match status" value="1"/>
</dbReference>
<feature type="region of interest" description="Disordered" evidence="6">
    <location>
        <begin position="288"/>
        <end position="312"/>
    </location>
</feature>
<evidence type="ECO:0000256" key="2">
    <source>
        <dbReference type="ARBA" id="ARBA00007362"/>
    </source>
</evidence>
<dbReference type="AlphaFoldDB" id="A0A938YFA6"/>
<sequence length="312" mass="32823">MRPRDLLLAVLVPLIWGVNFVFVDRGLDDMPPFAFVALRFVLVCIPAIFFVKRPGVGFWPVVWIGMSISAAQFGLLFLGMHLGVPAGLAPLVLQAQVLFTVLLAALTLKEIPTRWQLLGIGVGAVGLLVVAIGRGQVAPVLPLLIVIAAALAWAIGNVLTRRVKAASGLSLVVWSGLVVPVPMLAMSLIFEGHDVIARVAHDLTWWGVAGVAFTAYAASLLGYGMWNTLLARYPASMVGPFAMLVPVIGFLAAWVVLDELPTTVEVIGGVLLLAGVAATALLGRRTRPAPADTVPAESPGPPAATDTATPTR</sequence>
<keyword evidence="10" id="KW-1185">Reference proteome</keyword>
<dbReference type="RefSeq" id="WP_205261479.1">
    <property type="nucleotide sequence ID" value="NZ_JAERWK010000019.1"/>
</dbReference>